<dbReference type="SUPFAM" id="SSF103473">
    <property type="entry name" value="MFS general substrate transporter"/>
    <property type="match status" value="1"/>
</dbReference>
<evidence type="ECO:0000259" key="4">
    <source>
        <dbReference type="PROSITE" id="PS50850"/>
    </source>
</evidence>
<dbReference type="OrthoDB" id="6499973at2759"/>
<feature type="transmembrane region" description="Helical" evidence="3">
    <location>
        <begin position="185"/>
        <end position="207"/>
    </location>
</feature>
<feature type="transmembrane region" description="Helical" evidence="3">
    <location>
        <begin position="93"/>
        <end position="112"/>
    </location>
</feature>
<dbReference type="PANTHER" id="PTHR11360:SF281">
    <property type="entry name" value="ASPYRIDONES EFFLUX PROTEIN APDF-RELATED"/>
    <property type="match status" value="1"/>
</dbReference>
<dbReference type="InterPro" id="IPR011701">
    <property type="entry name" value="MFS"/>
</dbReference>
<evidence type="ECO:0000313" key="6">
    <source>
        <dbReference type="Proteomes" id="UP000094569"/>
    </source>
</evidence>
<dbReference type="CDD" id="cd17352">
    <property type="entry name" value="MFS_MCT_SLC16"/>
    <property type="match status" value="1"/>
</dbReference>
<dbReference type="EMBL" id="JXNT01000001">
    <property type="protein sequence ID" value="ODM23348.1"/>
    <property type="molecule type" value="Genomic_DNA"/>
</dbReference>
<feature type="transmembrane region" description="Helical" evidence="3">
    <location>
        <begin position="153"/>
        <end position="173"/>
    </location>
</feature>
<feature type="transmembrane region" description="Helical" evidence="3">
    <location>
        <begin position="27"/>
        <end position="47"/>
    </location>
</feature>
<dbReference type="GO" id="GO:0016020">
    <property type="term" value="C:membrane"/>
    <property type="evidence" value="ECO:0007669"/>
    <property type="project" value="UniProtKB-SubCell"/>
</dbReference>
<name>A0A1E3BQY6_ASPCR</name>
<feature type="transmembrane region" description="Helical" evidence="3">
    <location>
        <begin position="228"/>
        <end position="250"/>
    </location>
</feature>
<dbReference type="PANTHER" id="PTHR11360">
    <property type="entry name" value="MONOCARBOXYLATE TRANSPORTER"/>
    <property type="match status" value="1"/>
</dbReference>
<organism evidence="5 6">
    <name type="scientific">Aspergillus cristatus</name>
    <name type="common">Chinese Fuzhuan brick tea-fermentation fungus</name>
    <name type="synonym">Eurotium cristatum</name>
    <dbReference type="NCBI Taxonomy" id="573508"/>
    <lineage>
        <taxon>Eukaryota</taxon>
        <taxon>Fungi</taxon>
        <taxon>Dikarya</taxon>
        <taxon>Ascomycota</taxon>
        <taxon>Pezizomycotina</taxon>
        <taxon>Eurotiomycetes</taxon>
        <taxon>Eurotiomycetidae</taxon>
        <taxon>Eurotiales</taxon>
        <taxon>Aspergillaceae</taxon>
        <taxon>Aspergillus</taxon>
        <taxon>Aspergillus subgen. Aspergillus</taxon>
    </lineage>
</organism>
<dbReference type="GO" id="GO:0022857">
    <property type="term" value="F:transmembrane transporter activity"/>
    <property type="evidence" value="ECO:0007669"/>
    <property type="project" value="InterPro"/>
</dbReference>
<keyword evidence="3" id="KW-0472">Membrane</keyword>
<dbReference type="AlphaFoldDB" id="A0A1E3BQY6"/>
<accession>A0A1E3BQY6</accession>
<evidence type="ECO:0000313" key="5">
    <source>
        <dbReference type="EMBL" id="ODM23348.1"/>
    </source>
</evidence>
<keyword evidence="6" id="KW-1185">Reference proteome</keyword>
<comment type="subcellular location">
    <subcellularLocation>
        <location evidence="1">Membrane</location>
        <topology evidence="1">Multi-pass membrane protein</topology>
    </subcellularLocation>
</comment>
<dbReference type="InterPro" id="IPR050327">
    <property type="entry name" value="Proton-linked_MCT"/>
</dbReference>
<feature type="transmembrane region" description="Helical" evidence="3">
    <location>
        <begin position="382"/>
        <end position="406"/>
    </location>
</feature>
<keyword evidence="3" id="KW-1133">Transmembrane helix</keyword>
<dbReference type="VEuPathDB" id="FungiDB:SI65_00937"/>
<dbReference type="Proteomes" id="UP000094569">
    <property type="component" value="Unassembled WGS sequence"/>
</dbReference>
<keyword evidence="3" id="KW-0812">Transmembrane</keyword>
<feature type="transmembrane region" description="Helical" evidence="3">
    <location>
        <begin position="353"/>
        <end position="376"/>
    </location>
</feature>
<reference evidence="5 6" key="1">
    <citation type="journal article" date="2016" name="BMC Genomics">
        <title>Comparative genomic and transcriptomic analyses of the Fuzhuan brick tea-fermentation fungus Aspergillus cristatus.</title>
        <authorList>
            <person name="Ge Y."/>
            <person name="Wang Y."/>
            <person name="Liu Y."/>
            <person name="Tan Y."/>
            <person name="Ren X."/>
            <person name="Zhang X."/>
            <person name="Hyde K.D."/>
            <person name="Liu Y."/>
            <person name="Liu Z."/>
        </authorList>
    </citation>
    <scope>NUCLEOTIDE SEQUENCE [LARGE SCALE GENOMIC DNA]</scope>
    <source>
        <strain evidence="5 6">GZAAS20.1005</strain>
    </source>
</reference>
<evidence type="ECO:0000256" key="3">
    <source>
        <dbReference type="SAM" id="Phobius"/>
    </source>
</evidence>
<dbReference type="Gene3D" id="1.20.1250.20">
    <property type="entry name" value="MFS general substrate transporter like domains"/>
    <property type="match status" value="2"/>
</dbReference>
<dbReference type="Pfam" id="PF07690">
    <property type="entry name" value="MFS_1"/>
    <property type="match status" value="1"/>
</dbReference>
<sequence>MGTAENDIENEQAPPQPDDFPEGGVKAWGVVAGAFCVLFCTFGYLNAYGVYQNYYQGHQLSNESSSTISWIGSVQVFFLYAGGVIGGPLFDRIGAIIIIPPALLLVFAVMMTSLCKEYYQFMLAQGILGGLCCGMMFAPAMAAVGQYFRTRRALAMGIAVSGSSLGGVIFPIALNNLFQIRSIAFGWGVRIAGFIILVLLAIACVTVRRRLPPRKKNILVLSAFRDPSYILTIASLFFLIWGMFTPFFYIETYATYRGMSPRLASYMLSILNAASIIGRIIPGILADHFGNFTLLFISGTCTGVLLLCWMAIKSIAAIIVFAALYGFFSGAIVSLLSPCIAQIAPHPSLIGAYLGMAFLLVGVSGLTGTPICGALIDGYGWWAAMVFSGVAVFVGSGLVLVTQVTLMGKKRG</sequence>
<feature type="transmembrane region" description="Helical" evidence="3">
    <location>
        <begin position="262"/>
        <end position="281"/>
    </location>
</feature>
<feature type="transmembrane region" description="Helical" evidence="3">
    <location>
        <begin position="293"/>
        <end position="312"/>
    </location>
</feature>
<feature type="transmembrane region" description="Helical" evidence="3">
    <location>
        <begin position="67"/>
        <end position="86"/>
    </location>
</feature>
<gene>
    <name evidence="5" type="ORF">SI65_00937</name>
</gene>
<evidence type="ECO:0000256" key="2">
    <source>
        <dbReference type="ARBA" id="ARBA00006727"/>
    </source>
</evidence>
<feature type="transmembrane region" description="Helical" evidence="3">
    <location>
        <begin position="318"/>
        <end position="341"/>
    </location>
</feature>
<comment type="similarity">
    <text evidence="2">Belongs to the major facilitator superfamily. Monocarboxylate porter (TC 2.A.1.13) family.</text>
</comment>
<feature type="transmembrane region" description="Helical" evidence="3">
    <location>
        <begin position="118"/>
        <end position="141"/>
    </location>
</feature>
<dbReference type="InterPro" id="IPR020846">
    <property type="entry name" value="MFS_dom"/>
</dbReference>
<protein>
    <recommendedName>
        <fullName evidence="4">Major facilitator superfamily (MFS) profile domain-containing protein</fullName>
    </recommendedName>
</protein>
<dbReference type="InterPro" id="IPR036259">
    <property type="entry name" value="MFS_trans_sf"/>
</dbReference>
<comment type="caution">
    <text evidence="5">The sequence shown here is derived from an EMBL/GenBank/DDBJ whole genome shotgun (WGS) entry which is preliminary data.</text>
</comment>
<dbReference type="PROSITE" id="PS50850">
    <property type="entry name" value="MFS"/>
    <property type="match status" value="1"/>
</dbReference>
<proteinExistence type="inferred from homology"/>
<evidence type="ECO:0000256" key="1">
    <source>
        <dbReference type="ARBA" id="ARBA00004141"/>
    </source>
</evidence>
<feature type="domain" description="Major facilitator superfamily (MFS) profile" evidence="4">
    <location>
        <begin position="228"/>
        <end position="412"/>
    </location>
</feature>